<name>A0A0L6TZS2_9FIRM</name>
<comment type="caution">
    <text evidence="2">The sequence shown here is derived from an EMBL/GenBank/DDBJ whole genome shotgun (WGS) entry which is preliminary data.</text>
</comment>
<dbReference type="RefSeq" id="WP_050740058.1">
    <property type="nucleotide sequence ID" value="NZ_LGYO01000022.1"/>
</dbReference>
<feature type="transmembrane region" description="Helical" evidence="1">
    <location>
        <begin position="36"/>
        <end position="53"/>
    </location>
</feature>
<sequence length="168" mass="18883">MQLTLLELVLKGIPEAAIFTWGLYAFSRTKIKWKKYWSVMPIIFIATYIIRLLPINYGVNTLITLILTTFLGISFIKISLFQSIKASLLSTVVVLIGEGVNLFLLQAAYGSEKTLEIIGDPIAKTINTIPSTFVFGIIIFIVYYFNVIRVKGINNVNLEQEDISSDLL</sequence>
<evidence type="ECO:0000313" key="3">
    <source>
        <dbReference type="Proteomes" id="UP000036873"/>
    </source>
</evidence>
<keyword evidence="1" id="KW-0812">Transmembrane</keyword>
<dbReference type="OrthoDB" id="1787445at2"/>
<dbReference type="EMBL" id="LGYO01000022">
    <property type="protein sequence ID" value="KNZ41764.1"/>
    <property type="molecule type" value="Genomic_DNA"/>
</dbReference>
<keyword evidence="3" id="KW-1185">Reference proteome</keyword>
<dbReference type="AlphaFoldDB" id="A0A0L6TZS2"/>
<keyword evidence="1" id="KW-1133">Transmembrane helix</keyword>
<feature type="transmembrane region" description="Helical" evidence="1">
    <location>
        <begin position="59"/>
        <end position="76"/>
    </location>
</feature>
<gene>
    <name evidence="2" type="ORF">AKG39_09000</name>
</gene>
<evidence type="ECO:0000313" key="2">
    <source>
        <dbReference type="EMBL" id="KNZ41764.1"/>
    </source>
</evidence>
<proteinExistence type="predicted"/>
<organism evidence="2 3">
    <name type="scientific">Acetobacterium bakii</name>
    <dbReference type="NCBI Taxonomy" id="52689"/>
    <lineage>
        <taxon>Bacteria</taxon>
        <taxon>Bacillati</taxon>
        <taxon>Bacillota</taxon>
        <taxon>Clostridia</taxon>
        <taxon>Eubacteriales</taxon>
        <taxon>Eubacteriaceae</taxon>
        <taxon>Acetobacterium</taxon>
    </lineage>
</organism>
<feature type="transmembrane region" description="Helical" evidence="1">
    <location>
        <begin position="88"/>
        <end position="109"/>
    </location>
</feature>
<accession>A0A0L6TZS2</accession>
<reference evidence="3" key="1">
    <citation type="submission" date="2015-07" db="EMBL/GenBank/DDBJ databases">
        <title>Draft genome sequence of Acetobacterium bakii DSM 8293, a potential psychrophilic chemical producer through syngas fermentation.</title>
        <authorList>
            <person name="Song Y."/>
            <person name="Hwang S."/>
            <person name="Cho B.-K."/>
        </authorList>
    </citation>
    <scope>NUCLEOTIDE SEQUENCE [LARGE SCALE GENOMIC DNA]</scope>
    <source>
        <strain evidence="3">DSM 8239</strain>
    </source>
</reference>
<protein>
    <submittedName>
        <fullName evidence="2">Uncharacterized protein</fullName>
    </submittedName>
</protein>
<dbReference type="PATRIC" id="fig|52689.4.peg.1006"/>
<feature type="transmembrane region" description="Helical" evidence="1">
    <location>
        <begin position="129"/>
        <end position="148"/>
    </location>
</feature>
<dbReference type="Proteomes" id="UP000036873">
    <property type="component" value="Unassembled WGS sequence"/>
</dbReference>
<keyword evidence="1" id="KW-0472">Membrane</keyword>
<evidence type="ECO:0000256" key="1">
    <source>
        <dbReference type="SAM" id="Phobius"/>
    </source>
</evidence>
<dbReference type="STRING" id="52689.AKG39_09000"/>